<dbReference type="InterPro" id="IPR011032">
    <property type="entry name" value="GroES-like_sf"/>
</dbReference>
<dbReference type="PANTHER" id="PTHR43401">
    <property type="entry name" value="L-THREONINE 3-DEHYDROGENASE"/>
    <property type="match status" value="1"/>
</dbReference>
<keyword evidence="3" id="KW-0560">Oxidoreductase</keyword>
<dbReference type="PANTHER" id="PTHR43401:SF2">
    <property type="entry name" value="L-THREONINE 3-DEHYDROGENASE"/>
    <property type="match status" value="1"/>
</dbReference>
<dbReference type="SUPFAM" id="SSF51735">
    <property type="entry name" value="NAD(P)-binding Rossmann-fold domains"/>
    <property type="match status" value="1"/>
</dbReference>
<keyword evidence="2 4" id="KW-0862">Zinc</keyword>
<gene>
    <name evidence="6" type="ORF">CDQ84_06130</name>
</gene>
<dbReference type="GO" id="GO:0016491">
    <property type="term" value="F:oxidoreductase activity"/>
    <property type="evidence" value="ECO:0007669"/>
    <property type="project" value="UniProtKB-KW"/>
</dbReference>
<dbReference type="Gene3D" id="3.40.50.720">
    <property type="entry name" value="NAD(P)-binding Rossmann-like Domain"/>
    <property type="match status" value="1"/>
</dbReference>
<protein>
    <recommendedName>
        <fullName evidence="5">Enoyl reductase (ER) domain-containing protein</fullName>
    </recommendedName>
</protein>
<evidence type="ECO:0000256" key="3">
    <source>
        <dbReference type="ARBA" id="ARBA00023002"/>
    </source>
</evidence>
<dbReference type="AlphaFoldDB" id="A0A2K2FNP2"/>
<dbReference type="GO" id="GO:0008270">
    <property type="term" value="F:zinc ion binding"/>
    <property type="evidence" value="ECO:0007669"/>
    <property type="project" value="InterPro"/>
</dbReference>
<evidence type="ECO:0000256" key="4">
    <source>
        <dbReference type="RuleBase" id="RU361277"/>
    </source>
</evidence>
<dbReference type="InterPro" id="IPR050129">
    <property type="entry name" value="Zn_alcohol_dh"/>
</dbReference>
<dbReference type="EMBL" id="NIOJ01000011">
    <property type="protein sequence ID" value="PNU00401.1"/>
    <property type="molecule type" value="Genomic_DNA"/>
</dbReference>
<evidence type="ECO:0000313" key="7">
    <source>
        <dbReference type="Proteomes" id="UP000236151"/>
    </source>
</evidence>
<dbReference type="PROSITE" id="PS00059">
    <property type="entry name" value="ADH_ZINC"/>
    <property type="match status" value="1"/>
</dbReference>
<dbReference type="InterPro" id="IPR013149">
    <property type="entry name" value="ADH-like_C"/>
</dbReference>
<reference evidence="7" key="1">
    <citation type="submission" date="2017-06" db="EMBL/GenBank/DDBJ databases">
        <title>Investigating the central metabolism of Clostridium thermosuccinogenes.</title>
        <authorList>
            <person name="Koendjbiharie J.G."/>
            <person name="Van Kranenburg R."/>
            <person name="Vriesendorp B."/>
        </authorList>
    </citation>
    <scope>NUCLEOTIDE SEQUENCE [LARGE SCALE GENOMIC DNA]</scope>
    <source>
        <strain evidence="7">DSM 5806</strain>
    </source>
</reference>
<dbReference type="Pfam" id="PF08240">
    <property type="entry name" value="ADH_N"/>
    <property type="match status" value="1"/>
</dbReference>
<evidence type="ECO:0000256" key="1">
    <source>
        <dbReference type="ARBA" id="ARBA00022723"/>
    </source>
</evidence>
<dbReference type="Pfam" id="PF00107">
    <property type="entry name" value="ADH_zinc_N"/>
    <property type="match status" value="1"/>
</dbReference>
<dbReference type="Gene3D" id="3.90.180.10">
    <property type="entry name" value="Medium-chain alcohol dehydrogenases, catalytic domain"/>
    <property type="match status" value="1"/>
</dbReference>
<dbReference type="RefSeq" id="WP_103080850.1">
    <property type="nucleotide sequence ID" value="NZ_CP021850.1"/>
</dbReference>
<comment type="cofactor">
    <cofactor evidence="4">
        <name>Zn(2+)</name>
        <dbReference type="ChEBI" id="CHEBI:29105"/>
    </cofactor>
</comment>
<keyword evidence="1 4" id="KW-0479">Metal-binding</keyword>
<dbReference type="Proteomes" id="UP000236151">
    <property type="component" value="Unassembled WGS sequence"/>
</dbReference>
<dbReference type="InterPro" id="IPR020843">
    <property type="entry name" value="ER"/>
</dbReference>
<feature type="domain" description="Enoyl reductase (ER)" evidence="5">
    <location>
        <begin position="10"/>
        <end position="338"/>
    </location>
</feature>
<evidence type="ECO:0000259" key="5">
    <source>
        <dbReference type="SMART" id="SM00829"/>
    </source>
</evidence>
<comment type="similarity">
    <text evidence="4">Belongs to the zinc-containing alcohol dehydrogenase family.</text>
</comment>
<dbReference type="InterPro" id="IPR013154">
    <property type="entry name" value="ADH-like_N"/>
</dbReference>
<dbReference type="InterPro" id="IPR036291">
    <property type="entry name" value="NAD(P)-bd_dom_sf"/>
</dbReference>
<dbReference type="SMART" id="SM00829">
    <property type="entry name" value="PKS_ER"/>
    <property type="match status" value="1"/>
</dbReference>
<keyword evidence="7" id="KW-1185">Reference proteome</keyword>
<evidence type="ECO:0000256" key="2">
    <source>
        <dbReference type="ARBA" id="ARBA00022833"/>
    </source>
</evidence>
<name>A0A2K2FNP2_9CLOT</name>
<dbReference type="InterPro" id="IPR002328">
    <property type="entry name" value="ADH_Zn_CS"/>
</dbReference>
<evidence type="ECO:0000313" key="6">
    <source>
        <dbReference type="EMBL" id="PNU00401.1"/>
    </source>
</evidence>
<proteinExistence type="inferred from homology"/>
<organism evidence="6 7">
    <name type="scientific">Clostridium thermosuccinogenes</name>
    <dbReference type="NCBI Taxonomy" id="84032"/>
    <lineage>
        <taxon>Bacteria</taxon>
        <taxon>Bacillati</taxon>
        <taxon>Bacillota</taxon>
        <taxon>Clostridia</taxon>
        <taxon>Eubacteriales</taxon>
        <taxon>Clostridiaceae</taxon>
        <taxon>Clostridium</taxon>
    </lineage>
</organism>
<sequence length="346" mass="37481">METMKAAVWTEIGKIKVMDVEVPRITRDQVLVKVMSAGLCATDLHVYTGRFRYGEPPHILGHEVAGEICQVGDAVEGWNIGDRVVVETSIGCGRCRFCISGQRHLCPEMTEIGFTPNNGAYAQYMAAPAKNLFRIPDELSDDGAGIMESVVCPVGALYRLGVRFSETVVVFGVGPAGIGFIQGAKAMGAGKIIAVARNDFRLERARGFGADILINTKKENAEEAIMKETGGIGADLVIDATGSPGIIALMPGVTRRAGRMILYGLPEDDASMDYPVKEIIMKQLEVYGAVGNPSVWEPLLRMAASGVIRLDDMVTHTFPLERIEEAFACLENPDENVLKAVIHPWD</sequence>
<dbReference type="KEGG" id="cthd:CDO33_05130"/>
<dbReference type="OrthoDB" id="9769198at2"/>
<comment type="caution">
    <text evidence="6">The sequence shown here is derived from an EMBL/GenBank/DDBJ whole genome shotgun (WGS) entry which is preliminary data.</text>
</comment>
<accession>A0A2K2FNP2</accession>
<dbReference type="SUPFAM" id="SSF50129">
    <property type="entry name" value="GroES-like"/>
    <property type="match status" value="1"/>
</dbReference>